<evidence type="ECO:0000256" key="1">
    <source>
        <dbReference type="SAM" id="MobiDB-lite"/>
    </source>
</evidence>
<keyword evidence="3" id="KW-1185">Reference proteome</keyword>
<sequence length="309" mass="33858">MGSDSSFGLSRVGSISLARIEQCHAQDGYFQTRYPASFASSSGARTPLRSQELRCHGDELHGAALRLLPSTTLSKSDMVQLRAGNLKMINRPISCQVRNADFAQKRRSASSCDSSPFLIDDGNWGPSSNMFMGTTRKSPGQKVKLHGSQMEKHLRKLSPPGRRDLNISAAATADSGQSVPSQNGGGEKPLPTKPHPEVHPAEVVLAQLKALREKDLATVFEFASPNNKARTGPLSRFSEMLEGRAYNVMIGHIKAEVLSTITISENRFQQRIVIEGTTGKKATFQWSLSRQEEGPFASCWMTDAVRRDE</sequence>
<name>A0ABD3HP44_9MARC</name>
<protein>
    <recommendedName>
        <fullName evidence="4">DUF4440 domain-containing protein</fullName>
    </recommendedName>
</protein>
<accession>A0ABD3HP44</accession>
<dbReference type="Pfam" id="PF16156">
    <property type="entry name" value="DUF4864"/>
    <property type="match status" value="1"/>
</dbReference>
<dbReference type="InterPro" id="IPR032347">
    <property type="entry name" value="DUF4864"/>
</dbReference>
<comment type="caution">
    <text evidence="2">The sequence shown here is derived from an EMBL/GenBank/DDBJ whole genome shotgun (WGS) entry which is preliminary data.</text>
</comment>
<reference evidence="2 3" key="1">
    <citation type="submission" date="2024-09" db="EMBL/GenBank/DDBJ databases">
        <title>Chromosome-scale assembly of Riccia sorocarpa.</title>
        <authorList>
            <person name="Paukszto L."/>
        </authorList>
    </citation>
    <scope>NUCLEOTIDE SEQUENCE [LARGE SCALE GENOMIC DNA]</scope>
    <source>
        <strain evidence="2">LP-2024</strain>
        <tissue evidence="2">Aerial parts of the thallus</tissue>
    </source>
</reference>
<proteinExistence type="predicted"/>
<feature type="region of interest" description="Disordered" evidence="1">
    <location>
        <begin position="136"/>
        <end position="195"/>
    </location>
</feature>
<dbReference type="Proteomes" id="UP001633002">
    <property type="component" value="Unassembled WGS sequence"/>
</dbReference>
<evidence type="ECO:0000313" key="2">
    <source>
        <dbReference type="EMBL" id="KAL3693203.1"/>
    </source>
</evidence>
<evidence type="ECO:0008006" key="4">
    <source>
        <dbReference type="Google" id="ProtNLM"/>
    </source>
</evidence>
<organism evidence="2 3">
    <name type="scientific">Riccia sorocarpa</name>
    <dbReference type="NCBI Taxonomy" id="122646"/>
    <lineage>
        <taxon>Eukaryota</taxon>
        <taxon>Viridiplantae</taxon>
        <taxon>Streptophyta</taxon>
        <taxon>Embryophyta</taxon>
        <taxon>Marchantiophyta</taxon>
        <taxon>Marchantiopsida</taxon>
        <taxon>Marchantiidae</taxon>
        <taxon>Marchantiales</taxon>
        <taxon>Ricciaceae</taxon>
        <taxon>Riccia</taxon>
    </lineage>
</organism>
<dbReference type="AlphaFoldDB" id="A0ABD3HP44"/>
<dbReference type="PANTHER" id="PTHR35716:SF6">
    <property type="entry name" value="DUF4864 DOMAIN-CONTAINING PROTEIN"/>
    <property type="match status" value="1"/>
</dbReference>
<dbReference type="EMBL" id="JBJQOH010000003">
    <property type="protein sequence ID" value="KAL3693203.1"/>
    <property type="molecule type" value="Genomic_DNA"/>
</dbReference>
<dbReference type="PANTHER" id="PTHR35716">
    <property type="entry name" value="OS05G0574700 PROTEIN-RELATED"/>
    <property type="match status" value="1"/>
</dbReference>
<gene>
    <name evidence="2" type="ORF">R1sor_006854</name>
</gene>
<evidence type="ECO:0000313" key="3">
    <source>
        <dbReference type="Proteomes" id="UP001633002"/>
    </source>
</evidence>